<evidence type="ECO:0008006" key="3">
    <source>
        <dbReference type="Google" id="ProtNLM"/>
    </source>
</evidence>
<proteinExistence type="predicted"/>
<gene>
    <name evidence="1" type="ORF">WT26_07600</name>
</gene>
<dbReference type="GO" id="GO:0016757">
    <property type="term" value="F:glycosyltransferase activity"/>
    <property type="evidence" value="ECO:0007669"/>
    <property type="project" value="InterPro"/>
</dbReference>
<dbReference type="RefSeq" id="WP_069269933.1">
    <property type="nucleotide sequence ID" value="NZ_CP013443.1"/>
</dbReference>
<evidence type="ECO:0000313" key="2">
    <source>
        <dbReference type="Proteomes" id="UP000094776"/>
    </source>
</evidence>
<organism evidence="1 2">
    <name type="scientific">Burkholderia cepacia</name>
    <name type="common">Pseudomonas cepacia</name>
    <dbReference type="NCBI Taxonomy" id="292"/>
    <lineage>
        <taxon>Bacteria</taxon>
        <taxon>Pseudomonadati</taxon>
        <taxon>Pseudomonadota</taxon>
        <taxon>Betaproteobacteria</taxon>
        <taxon>Burkholderiales</taxon>
        <taxon>Burkholderiaceae</taxon>
        <taxon>Burkholderia</taxon>
        <taxon>Burkholderia cepacia complex</taxon>
    </lineage>
</organism>
<dbReference type="EMBL" id="CP013443">
    <property type="protein sequence ID" value="AOK15896.1"/>
    <property type="molecule type" value="Genomic_DNA"/>
</dbReference>
<dbReference type="Proteomes" id="UP000094776">
    <property type="component" value="Chromosome 1"/>
</dbReference>
<evidence type="ECO:0000313" key="1">
    <source>
        <dbReference type="EMBL" id="AOK15896.1"/>
    </source>
</evidence>
<dbReference type="InterPro" id="IPR002201">
    <property type="entry name" value="Glyco_trans_9"/>
</dbReference>
<name>A0A1B4PPL9_BURCE</name>
<protein>
    <recommendedName>
        <fullName evidence="3">Glycosyltransferase family 9 protein</fullName>
    </recommendedName>
</protein>
<dbReference type="Gene3D" id="3.40.50.2000">
    <property type="entry name" value="Glycogen Phosphorylase B"/>
    <property type="match status" value="1"/>
</dbReference>
<sequence length="448" mass="49753">MNVDLDRLREERLRSIDTKENSIPFLRRGIRRYKQLSTTNSQWKVFGYFLERFFSRGRSAIASRLMKLRSWSRRGGGWLLGGDREDALTYAIRITGGLGDALIIARLARDLQAELGPVPFDVYFQSPETVEPFFRAIPGFRGCTDIDAFPAAVAQYSFVLLANQFVTFSKEHLKSQLLSRKAPKVLELVAHTERARKSIEMYIAVHPALDGAFADIVAPQGRKRHTYLHDMIGLCYRGDALDIPVDPQLPPQLGLDVGKYITVHDGWDTKARLMSDRPMKALPQQTWKEIVAEIKAKRPDIQIVQLGGATGGDIEGVDVNLKKKLTFLQSVSVLSESLLHIDTESGLVHVAASLGVRSVVAFGPTNVDWFCYPQNVNVRPKLCGNCWWVTDSWLDVCAAGHPVPVCTSRDSISPAEIASRALEAIDLNARYVSGCEKAGSVAGAIRAF</sequence>
<dbReference type="AlphaFoldDB" id="A0A1B4PPL9"/>
<dbReference type="SUPFAM" id="SSF53756">
    <property type="entry name" value="UDP-Glycosyltransferase/glycogen phosphorylase"/>
    <property type="match status" value="1"/>
</dbReference>
<accession>A0A1B4PPL9</accession>
<dbReference type="Pfam" id="PF01075">
    <property type="entry name" value="Glyco_transf_9"/>
    <property type="match status" value="1"/>
</dbReference>
<reference evidence="1 2" key="1">
    <citation type="submission" date="2015-12" db="EMBL/GenBank/DDBJ databases">
        <title>Diversity of Burkholderia near neighbor genomes.</title>
        <authorList>
            <person name="Sahl J."/>
            <person name="Wagner D."/>
            <person name="Keim P."/>
        </authorList>
    </citation>
    <scope>NUCLEOTIDE SEQUENCE [LARGE SCALE GENOMIC DNA]</scope>
    <source>
        <strain evidence="1 2">MSMB1184WGS</strain>
    </source>
</reference>